<feature type="region of interest" description="Disordered" evidence="1">
    <location>
        <begin position="531"/>
        <end position="619"/>
    </location>
</feature>
<accession>A0ABP1RBA8</accession>
<reference evidence="3 4" key="1">
    <citation type="submission" date="2024-08" db="EMBL/GenBank/DDBJ databases">
        <authorList>
            <person name="Cucini C."/>
            <person name="Frati F."/>
        </authorList>
    </citation>
    <scope>NUCLEOTIDE SEQUENCE [LARGE SCALE GENOMIC DNA]</scope>
</reference>
<feature type="compositionally biased region" description="Polar residues" evidence="1">
    <location>
        <begin position="355"/>
        <end position="372"/>
    </location>
</feature>
<feature type="region of interest" description="Disordered" evidence="1">
    <location>
        <begin position="462"/>
        <end position="491"/>
    </location>
</feature>
<feature type="compositionally biased region" description="Basic and acidic residues" evidence="1">
    <location>
        <begin position="373"/>
        <end position="384"/>
    </location>
</feature>
<gene>
    <name evidence="3" type="ORF">ODALV1_LOCUS20252</name>
</gene>
<feature type="compositionally biased region" description="Low complexity" evidence="1">
    <location>
        <begin position="331"/>
        <end position="342"/>
    </location>
</feature>
<dbReference type="Proteomes" id="UP001642540">
    <property type="component" value="Unassembled WGS sequence"/>
</dbReference>
<evidence type="ECO:0000313" key="3">
    <source>
        <dbReference type="EMBL" id="CAL8123610.1"/>
    </source>
</evidence>
<sequence length="619" mass="67298">MFRRAGNMPSKLWISTSKGVFLILVIVLLNCDNCHVSAANDGNTKEVSSSTVEPTTTTMMNDILFKNLSESFSMQELEDAMISLNRTKRQSLNLLQLAQLAGAGGGGVGLPAQQTTNNNSNGGAKQSPEGLLASCQLTNLLLYQIIQQRQQAATNPFLSLANANLQGLGSNLNLNVASGLPLNSGAVGGSLINPFPAINQNLIFPAATLTTYTTTSTFVTKLTTTAVLTIPLLFGNKPVPTTITRTKTYDVTTSEVKTLTSTVKPTFVTQVIAPTAALQSPTVTASPSLNDVDEDDTSLVTASVIPKKYQSSKVAVPEYEDEEPSTNPRFGSGTLSSKLSKSNARVSAKRRKPARSSQSQKPSSATTSNGRTSNRDRDYQDRDAPAPSRYGSTAKERDDYYETEYQPYGTSGKSNSNTNSGGFSKRKYGSIYEDDAVAVDEDPAAAQYPDDYSYYTKRLKRGEQYGDEETNDREYLLEPSTDGDFSSNYQKVERCPPIPKVVDPETVTVTRTETRTVTKFLGQSTLASNINLSGASRSFETPKPARKRTRSRNRDRSGTAVASSDQSAAYSAPAPTSERPTRGTTEDSRAHILSRSRSRYNSNSNNYQQQQPNYDYYRG</sequence>
<feature type="compositionally biased region" description="Basic and acidic residues" evidence="1">
    <location>
        <begin position="579"/>
        <end position="590"/>
    </location>
</feature>
<keyword evidence="2" id="KW-0732">Signal</keyword>
<protein>
    <submittedName>
        <fullName evidence="3">Uncharacterized protein</fullName>
    </submittedName>
</protein>
<comment type="caution">
    <text evidence="3">The sequence shown here is derived from an EMBL/GenBank/DDBJ whole genome shotgun (WGS) entry which is preliminary data.</text>
</comment>
<keyword evidence="4" id="KW-1185">Reference proteome</keyword>
<evidence type="ECO:0000313" key="4">
    <source>
        <dbReference type="Proteomes" id="UP001642540"/>
    </source>
</evidence>
<dbReference type="EMBL" id="CAXLJM020000068">
    <property type="protein sequence ID" value="CAL8123610.1"/>
    <property type="molecule type" value="Genomic_DNA"/>
</dbReference>
<organism evidence="3 4">
    <name type="scientific">Orchesella dallaii</name>
    <dbReference type="NCBI Taxonomy" id="48710"/>
    <lineage>
        <taxon>Eukaryota</taxon>
        <taxon>Metazoa</taxon>
        <taxon>Ecdysozoa</taxon>
        <taxon>Arthropoda</taxon>
        <taxon>Hexapoda</taxon>
        <taxon>Collembola</taxon>
        <taxon>Entomobryomorpha</taxon>
        <taxon>Entomobryoidea</taxon>
        <taxon>Orchesellidae</taxon>
        <taxon>Orchesellinae</taxon>
        <taxon>Orchesella</taxon>
    </lineage>
</organism>
<feature type="chain" id="PRO_5046846779" evidence="2">
    <location>
        <begin position="39"/>
        <end position="619"/>
    </location>
</feature>
<feature type="signal peptide" evidence="2">
    <location>
        <begin position="1"/>
        <end position="38"/>
    </location>
</feature>
<name>A0ABP1RBA8_9HEXA</name>
<proteinExistence type="predicted"/>
<feature type="compositionally biased region" description="Low complexity" evidence="1">
    <location>
        <begin position="599"/>
        <end position="619"/>
    </location>
</feature>
<feature type="region of interest" description="Disordered" evidence="1">
    <location>
        <begin position="310"/>
        <end position="400"/>
    </location>
</feature>
<feature type="compositionally biased region" description="Polar residues" evidence="1">
    <location>
        <begin position="560"/>
        <end position="569"/>
    </location>
</feature>
<evidence type="ECO:0000256" key="2">
    <source>
        <dbReference type="SAM" id="SignalP"/>
    </source>
</evidence>
<evidence type="ECO:0000256" key="1">
    <source>
        <dbReference type="SAM" id="MobiDB-lite"/>
    </source>
</evidence>